<feature type="region of interest" description="Disordered" evidence="1">
    <location>
        <begin position="735"/>
        <end position="766"/>
    </location>
</feature>
<feature type="region of interest" description="Disordered" evidence="1">
    <location>
        <begin position="611"/>
        <end position="719"/>
    </location>
</feature>
<organism evidence="2 3">
    <name type="scientific">Coniophora puteana (strain RWD-64-598)</name>
    <name type="common">Brown rot fungus</name>
    <dbReference type="NCBI Taxonomy" id="741705"/>
    <lineage>
        <taxon>Eukaryota</taxon>
        <taxon>Fungi</taxon>
        <taxon>Dikarya</taxon>
        <taxon>Basidiomycota</taxon>
        <taxon>Agaricomycotina</taxon>
        <taxon>Agaricomycetes</taxon>
        <taxon>Agaricomycetidae</taxon>
        <taxon>Boletales</taxon>
        <taxon>Coniophorineae</taxon>
        <taxon>Coniophoraceae</taxon>
        <taxon>Coniophora</taxon>
    </lineage>
</organism>
<dbReference type="AlphaFoldDB" id="A0A5M3MW18"/>
<sequence>MPQPDPAVTLTIDSLNVECIGHKVRVAGRILSYDEEAAVLLLYDSPHAILTDVSLCIDPEALLSPELAINPRTAEAMETVSQKTKNARHWSRCMKEYAWIVGYLEQSYTELPIPALPGFLPLPDIDTALVLRALSVTVAEGLDVGLLRGREESMGGGRPYCASTIARVAPMRKSVEIMSHRTGDEGLSEANWSEIDSALRVPGSLRSSRVLSLCRTRRTTTTEETRRLKFMHISVPLETRLLASSERISMMRMYLLWAGIRIRNWLEHALPHLLIPFHPISFQPSSPPVLIGNSPAYPVTPIAEHTSLVFDLDRTVPSDSRIPISAVRPGSYAEGSQLPSVRPAKHRETVRYDPLHILSRTAPAPRLPIYTQSAEVTPGVLPDGVLTGQYPPVRQFLAAAETAAPASPSLPDDVRVSALAALAVFYNPMHPAHWVFWNDLQQDETAQLVQTVLDVTPRPIVSSVGWIDKHYMLNILGCIQSIVHNHKLLSEQEWFAAYPGPGTPAARKLRKRKLRVSSISGDDAGSDIEGVEGGTLGTLRKRIKARKPATRSRRLANPQPSADEEAGTSVVEDASQPTQLLLFSNEPLLTRAAKRERMGASSEDKAIIMSEEAEEQSEPEEAPQTRTSLRQRERRAKANTSPLSSVSTLTPAHSRESTSISHELLEDAEEILGDVSGSSTAASPDEDLYKSNSKGKPFEDSSEEAEGEDPKLQHKLPKKSVTRLAGKKLVSMVETLIGNEGVTSKIMTDSQPRPRQRTKNSKSRRR</sequence>
<reference evidence="3" key="1">
    <citation type="journal article" date="2012" name="Science">
        <title>The Paleozoic origin of enzymatic lignin decomposition reconstructed from 31 fungal genomes.</title>
        <authorList>
            <person name="Floudas D."/>
            <person name="Binder M."/>
            <person name="Riley R."/>
            <person name="Barry K."/>
            <person name="Blanchette R.A."/>
            <person name="Henrissat B."/>
            <person name="Martinez A.T."/>
            <person name="Otillar R."/>
            <person name="Spatafora J.W."/>
            <person name="Yadav J.S."/>
            <person name="Aerts A."/>
            <person name="Benoit I."/>
            <person name="Boyd A."/>
            <person name="Carlson A."/>
            <person name="Copeland A."/>
            <person name="Coutinho P.M."/>
            <person name="de Vries R.P."/>
            <person name="Ferreira P."/>
            <person name="Findley K."/>
            <person name="Foster B."/>
            <person name="Gaskell J."/>
            <person name="Glotzer D."/>
            <person name="Gorecki P."/>
            <person name="Heitman J."/>
            <person name="Hesse C."/>
            <person name="Hori C."/>
            <person name="Igarashi K."/>
            <person name="Jurgens J.A."/>
            <person name="Kallen N."/>
            <person name="Kersten P."/>
            <person name="Kohler A."/>
            <person name="Kuees U."/>
            <person name="Kumar T.K.A."/>
            <person name="Kuo A."/>
            <person name="LaButti K."/>
            <person name="Larrondo L.F."/>
            <person name="Lindquist E."/>
            <person name="Ling A."/>
            <person name="Lombard V."/>
            <person name="Lucas S."/>
            <person name="Lundell T."/>
            <person name="Martin R."/>
            <person name="McLaughlin D.J."/>
            <person name="Morgenstern I."/>
            <person name="Morin E."/>
            <person name="Murat C."/>
            <person name="Nagy L.G."/>
            <person name="Nolan M."/>
            <person name="Ohm R.A."/>
            <person name="Patyshakuliyeva A."/>
            <person name="Rokas A."/>
            <person name="Ruiz-Duenas F.J."/>
            <person name="Sabat G."/>
            <person name="Salamov A."/>
            <person name="Samejima M."/>
            <person name="Schmutz J."/>
            <person name="Slot J.C."/>
            <person name="St John F."/>
            <person name="Stenlid J."/>
            <person name="Sun H."/>
            <person name="Sun S."/>
            <person name="Syed K."/>
            <person name="Tsang A."/>
            <person name="Wiebenga A."/>
            <person name="Young D."/>
            <person name="Pisabarro A."/>
            <person name="Eastwood D.C."/>
            <person name="Martin F."/>
            <person name="Cullen D."/>
            <person name="Grigoriev I.V."/>
            <person name="Hibbett D.S."/>
        </authorList>
    </citation>
    <scope>NUCLEOTIDE SEQUENCE [LARGE SCALE GENOMIC DNA]</scope>
    <source>
        <strain evidence="3">RWD-64-598 SS2</strain>
    </source>
</reference>
<dbReference type="EMBL" id="JH711576">
    <property type="protein sequence ID" value="EIW82905.1"/>
    <property type="molecule type" value="Genomic_DNA"/>
</dbReference>
<dbReference type="GeneID" id="19201807"/>
<dbReference type="Proteomes" id="UP000053558">
    <property type="component" value="Unassembled WGS sequence"/>
</dbReference>
<feature type="compositionally biased region" description="Basic residues" evidence="1">
    <location>
        <begin position="539"/>
        <end position="554"/>
    </location>
</feature>
<comment type="caution">
    <text evidence="2">The sequence shown here is derived from an EMBL/GenBank/DDBJ whole genome shotgun (WGS) entry which is preliminary data.</text>
</comment>
<dbReference type="KEGG" id="cput:CONPUDRAFT_143007"/>
<proteinExistence type="predicted"/>
<feature type="compositionally biased region" description="Polar residues" evidence="1">
    <location>
        <begin position="741"/>
        <end position="753"/>
    </location>
</feature>
<accession>A0A5M3MW18</accession>
<evidence type="ECO:0000313" key="2">
    <source>
        <dbReference type="EMBL" id="EIW82905.1"/>
    </source>
</evidence>
<evidence type="ECO:0000313" key="3">
    <source>
        <dbReference type="Proteomes" id="UP000053558"/>
    </source>
</evidence>
<feature type="region of interest" description="Disordered" evidence="1">
    <location>
        <begin position="539"/>
        <end position="583"/>
    </location>
</feature>
<protein>
    <submittedName>
        <fullName evidence="2">Uncharacterized protein</fullName>
    </submittedName>
</protein>
<feature type="compositionally biased region" description="Low complexity" evidence="1">
    <location>
        <begin position="640"/>
        <end position="651"/>
    </location>
</feature>
<keyword evidence="3" id="KW-1185">Reference proteome</keyword>
<feature type="compositionally biased region" description="Acidic residues" evidence="1">
    <location>
        <begin position="611"/>
        <end position="621"/>
    </location>
</feature>
<dbReference type="RefSeq" id="XP_007766836.1">
    <property type="nucleotide sequence ID" value="XM_007768646.1"/>
</dbReference>
<evidence type="ECO:0000256" key="1">
    <source>
        <dbReference type="SAM" id="MobiDB-lite"/>
    </source>
</evidence>
<dbReference type="OrthoDB" id="3258172at2759"/>
<feature type="compositionally biased region" description="Basic residues" evidence="1">
    <location>
        <begin position="754"/>
        <end position="766"/>
    </location>
</feature>
<gene>
    <name evidence="2" type="ORF">CONPUDRAFT_143007</name>
</gene>
<name>A0A5M3MW18_CONPW</name>